<feature type="transmembrane region" description="Helical" evidence="1">
    <location>
        <begin position="12"/>
        <end position="29"/>
    </location>
</feature>
<proteinExistence type="predicted"/>
<sequence>MEISHSDMIRRYDVWLLGLMAIPGFYTYARQAYDYLEVMKPGTIMKLQETEDKLPWLLVTVGAFLAAGQHWMDYETSDDYTKLRRKPLPENFRKAMAKA</sequence>
<accession>A0A8S5N1H9</accession>
<dbReference type="EMBL" id="BK015037">
    <property type="protein sequence ID" value="DAD88207.1"/>
    <property type="molecule type" value="Genomic_DNA"/>
</dbReference>
<keyword evidence="1" id="KW-1133">Transmembrane helix</keyword>
<name>A0A8S5N1H9_9CAUD</name>
<organism evidence="2">
    <name type="scientific">Siphoviridae sp. ctXQq5</name>
    <dbReference type="NCBI Taxonomy" id="2826368"/>
    <lineage>
        <taxon>Viruses</taxon>
        <taxon>Duplodnaviria</taxon>
        <taxon>Heunggongvirae</taxon>
        <taxon>Uroviricota</taxon>
        <taxon>Caudoviricetes</taxon>
    </lineage>
</organism>
<keyword evidence="1" id="KW-0472">Membrane</keyword>
<reference evidence="2" key="1">
    <citation type="journal article" date="2021" name="Proc. Natl. Acad. Sci. U.S.A.">
        <title>A Catalog of Tens of Thousands of Viruses from Human Metagenomes Reveals Hidden Associations with Chronic Diseases.</title>
        <authorList>
            <person name="Tisza M.J."/>
            <person name="Buck C.B."/>
        </authorList>
    </citation>
    <scope>NUCLEOTIDE SEQUENCE</scope>
    <source>
        <strain evidence="2">CtXQq5</strain>
    </source>
</reference>
<evidence type="ECO:0000256" key="1">
    <source>
        <dbReference type="SAM" id="Phobius"/>
    </source>
</evidence>
<protein>
    <submittedName>
        <fullName evidence="2">Uncharacterized protein</fullName>
    </submittedName>
</protein>
<evidence type="ECO:0000313" key="2">
    <source>
        <dbReference type="EMBL" id="DAD88207.1"/>
    </source>
</evidence>
<keyword evidence="1" id="KW-0812">Transmembrane</keyword>